<evidence type="ECO:0000313" key="2">
    <source>
        <dbReference type="Proteomes" id="UP000541444"/>
    </source>
</evidence>
<reference evidence="1 2" key="1">
    <citation type="journal article" date="2020" name="IScience">
        <title>Genome Sequencing of the Endangered Kingdonia uniflora (Circaeasteraceae, Ranunculales) Reveals Potential Mechanisms of Evolutionary Specialization.</title>
        <authorList>
            <person name="Sun Y."/>
            <person name="Deng T."/>
            <person name="Zhang A."/>
            <person name="Moore M.J."/>
            <person name="Landis J.B."/>
            <person name="Lin N."/>
            <person name="Zhang H."/>
            <person name="Zhang X."/>
            <person name="Huang J."/>
            <person name="Zhang X."/>
            <person name="Sun H."/>
            <person name="Wang H."/>
        </authorList>
    </citation>
    <scope>NUCLEOTIDE SEQUENCE [LARGE SCALE GENOMIC DNA]</scope>
    <source>
        <strain evidence="1">TB1705</strain>
        <tissue evidence="1">Leaf</tissue>
    </source>
</reference>
<evidence type="ECO:0000313" key="1">
    <source>
        <dbReference type="EMBL" id="KAF6157633.1"/>
    </source>
</evidence>
<dbReference type="OrthoDB" id="1932741at2759"/>
<dbReference type="AlphaFoldDB" id="A0A7J7MRZ4"/>
<dbReference type="SUPFAM" id="SSF56219">
    <property type="entry name" value="DNase I-like"/>
    <property type="match status" value="1"/>
</dbReference>
<organism evidence="1 2">
    <name type="scientific">Kingdonia uniflora</name>
    <dbReference type="NCBI Taxonomy" id="39325"/>
    <lineage>
        <taxon>Eukaryota</taxon>
        <taxon>Viridiplantae</taxon>
        <taxon>Streptophyta</taxon>
        <taxon>Embryophyta</taxon>
        <taxon>Tracheophyta</taxon>
        <taxon>Spermatophyta</taxon>
        <taxon>Magnoliopsida</taxon>
        <taxon>Ranunculales</taxon>
        <taxon>Circaeasteraceae</taxon>
        <taxon>Kingdonia</taxon>
    </lineage>
</organism>
<name>A0A7J7MRZ4_9MAGN</name>
<dbReference type="PANTHER" id="PTHR33710:SF71">
    <property type="entry name" value="ENDONUCLEASE_EXONUCLEASE_PHOSPHATASE DOMAIN-CONTAINING PROTEIN"/>
    <property type="match status" value="1"/>
</dbReference>
<sequence>MAFLLLSFMDRHTNLNIGCWNIRGINDNCKKEEVSSWIKRNNLFMFGISEHKILDENIKTIADSICRGWAFTFNNSQNGKSRILLCWDPQLIKVEQVILEEQHITCNVHHIYGISFCSSFIYGCNSYIKRRILWDQICMISANMSLPWTLLGDFNAIQSSREKVGGIPVPRHTIVEFMNCLQMAGLVDCKFQGNFLTWSNKSTRGKRVAVKLNRVLINSQWMNTFNYSQAKFLNPIVSDHSPYILNITSPSSSNPKPFKFYNCWVDDSEFLDVVKNAWKFQIEGNATFIFVSKLKNVKKKLKKKFSKAFSHLDTQIFNAKNALDILQDNLQIDPLNQNLATQEKLALKFFVDLVKIDEHVKKQKSRVQWLQLGDSNSKFFHNSIKARRARNRILSIIDSNGSALNIEKDICKEGVSWFENFLGNSHCPQTRFNDLQSLNMNRITGEDRDELEKSISTLEIFECLQD</sequence>
<dbReference type="InterPro" id="IPR036691">
    <property type="entry name" value="Endo/exonu/phosph_ase_sf"/>
</dbReference>
<dbReference type="PANTHER" id="PTHR33710">
    <property type="entry name" value="BNAC02G09200D PROTEIN"/>
    <property type="match status" value="1"/>
</dbReference>
<keyword evidence="2" id="KW-1185">Reference proteome</keyword>
<dbReference type="Proteomes" id="UP000541444">
    <property type="component" value="Unassembled WGS sequence"/>
</dbReference>
<dbReference type="EMBL" id="JACGCM010001272">
    <property type="protein sequence ID" value="KAF6157633.1"/>
    <property type="molecule type" value="Genomic_DNA"/>
</dbReference>
<gene>
    <name evidence="1" type="ORF">GIB67_037206</name>
</gene>
<comment type="caution">
    <text evidence="1">The sequence shown here is derived from an EMBL/GenBank/DDBJ whole genome shotgun (WGS) entry which is preliminary data.</text>
</comment>
<proteinExistence type="predicted"/>
<evidence type="ECO:0008006" key="3">
    <source>
        <dbReference type="Google" id="ProtNLM"/>
    </source>
</evidence>
<feature type="non-terminal residue" evidence="1">
    <location>
        <position position="466"/>
    </location>
</feature>
<dbReference type="Gene3D" id="3.60.10.10">
    <property type="entry name" value="Endonuclease/exonuclease/phosphatase"/>
    <property type="match status" value="1"/>
</dbReference>
<protein>
    <recommendedName>
        <fullName evidence="3">Endonuclease/exonuclease/phosphatase domain-containing protein</fullName>
    </recommendedName>
</protein>
<accession>A0A7J7MRZ4</accession>